<sequence length="258" mass="30435">MAKIVEIAEEHLWDSICGESDDPFPVRSKDDVLHEDYDPALHHPVFCGYLCAKVDTYEDAAADFDPATSHPACVGYVLIDIPKKHVKRKCDEAPDPQTCEPSDYLQYYIFPLLVPALTEVLRQAKIENCFVRKRTKFNCADFLTEYLYKNNPNYNDRQDVTLWDIPFVKEWLKDHTRVALPKSLLWSDEEACIVIQSFWRGYKVRCQPEIQELRRWQWDWKEENRGIRLQVNEFWNKRMPNYHSAIDSDENISSTIIQ</sequence>
<proteinExistence type="predicted"/>
<dbReference type="PANTHER" id="PTHR34927:SF1">
    <property type="entry name" value="IQ DOMAIN-CONTAINING PROTEIN K"/>
    <property type="match status" value="1"/>
</dbReference>
<organism evidence="1 2">
    <name type="scientific">Octopus sinensis</name>
    <name type="common">East Asian common octopus</name>
    <dbReference type="NCBI Taxonomy" id="2607531"/>
    <lineage>
        <taxon>Eukaryota</taxon>
        <taxon>Metazoa</taxon>
        <taxon>Spiralia</taxon>
        <taxon>Lophotrochozoa</taxon>
        <taxon>Mollusca</taxon>
        <taxon>Cephalopoda</taxon>
        <taxon>Coleoidea</taxon>
        <taxon>Octopodiformes</taxon>
        <taxon>Octopoda</taxon>
        <taxon>Incirrata</taxon>
        <taxon>Octopodidae</taxon>
        <taxon>Octopus</taxon>
    </lineage>
</organism>
<gene>
    <name evidence="2 3" type="primary">LOC115212416</name>
</gene>
<accession>A0A6P7SG75</accession>
<dbReference type="PROSITE" id="PS50096">
    <property type="entry name" value="IQ"/>
    <property type="match status" value="1"/>
</dbReference>
<dbReference type="CDD" id="cd22969">
    <property type="entry name" value="DD_IQCK"/>
    <property type="match status" value="1"/>
</dbReference>
<dbReference type="CDD" id="cd23767">
    <property type="entry name" value="IQCD"/>
    <property type="match status" value="1"/>
</dbReference>
<dbReference type="InterPro" id="IPR043408">
    <property type="entry name" value="IQCK"/>
</dbReference>
<dbReference type="Proteomes" id="UP000515154">
    <property type="component" value="Linkage group LG5"/>
</dbReference>
<evidence type="ECO:0000313" key="3">
    <source>
        <dbReference type="RefSeq" id="XP_036358954.1"/>
    </source>
</evidence>
<dbReference type="PANTHER" id="PTHR34927">
    <property type="entry name" value="IQ DOMAIN-CONTAINING PROTEIN K"/>
    <property type="match status" value="1"/>
</dbReference>
<reference evidence="2 3" key="1">
    <citation type="submission" date="2025-08" db="UniProtKB">
        <authorList>
            <consortium name="RefSeq"/>
        </authorList>
    </citation>
    <scope>IDENTIFICATION</scope>
</reference>
<dbReference type="InterPro" id="IPR000048">
    <property type="entry name" value="IQ_motif_EF-hand-BS"/>
</dbReference>
<dbReference type="KEGG" id="osn:115212416"/>
<evidence type="ECO:0000313" key="1">
    <source>
        <dbReference type="Proteomes" id="UP000515154"/>
    </source>
</evidence>
<name>A0A6P7SG75_9MOLL</name>
<evidence type="ECO:0000313" key="2">
    <source>
        <dbReference type="RefSeq" id="XP_029637185.1"/>
    </source>
</evidence>
<dbReference type="AlphaFoldDB" id="A0A6P7SG75"/>
<protein>
    <submittedName>
        <fullName evidence="2">IQ domain-containing protein K-like isoform X1</fullName>
    </submittedName>
    <submittedName>
        <fullName evidence="3">IQ domain-containing protein K-like isoform X2</fullName>
    </submittedName>
</protein>
<dbReference type="RefSeq" id="XP_029637185.1">
    <property type="nucleotide sequence ID" value="XM_029781325.2"/>
</dbReference>
<dbReference type="RefSeq" id="XP_036358954.1">
    <property type="nucleotide sequence ID" value="XM_036503061.1"/>
</dbReference>
<keyword evidence="1" id="KW-1185">Reference proteome</keyword>
<dbReference type="Pfam" id="PF00612">
    <property type="entry name" value="IQ"/>
    <property type="match status" value="1"/>
</dbReference>